<protein>
    <submittedName>
        <fullName evidence="3">Uncharacterized protein</fullName>
    </submittedName>
</protein>
<dbReference type="AlphaFoldDB" id="A0A4Y2HTT2"/>
<sequence>MTRYTHSPNLKAWFACSLDVRPVAALYKMAGLDDVPLLSWPPRSPDRAPCDFFLWGNVKDKVYVPPMPTTLQALQERIIAAVTDIDGNMLLNVSTELDYRWDVCRVTKGAHINICSLSLGHREAIRRKRPGILSDGVTLLHDNTHTARKTQELLQKFKWEVWIHLYTAQIWHPILITNTYLEQSSLQTVMAKQLPSAGSMDRDVVSTKPS</sequence>
<gene>
    <name evidence="3" type="ORF">AVEN_123887_1</name>
    <name evidence="4" type="ORF">AVEN_168823_1</name>
    <name evidence="2" type="ORF">AVEN_81215_1</name>
    <name evidence="1" type="ORF">AVEN_99230_1</name>
</gene>
<dbReference type="EMBL" id="BGPR01104131">
    <property type="protein sequence ID" value="GBM68629.1"/>
    <property type="molecule type" value="Genomic_DNA"/>
</dbReference>
<dbReference type="InterPro" id="IPR036397">
    <property type="entry name" value="RNaseH_sf"/>
</dbReference>
<organism evidence="3 5">
    <name type="scientific">Araneus ventricosus</name>
    <name type="common">Orbweaver spider</name>
    <name type="synonym">Epeira ventricosa</name>
    <dbReference type="NCBI Taxonomy" id="182803"/>
    <lineage>
        <taxon>Eukaryota</taxon>
        <taxon>Metazoa</taxon>
        <taxon>Ecdysozoa</taxon>
        <taxon>Arthropoda</taxon>
        <taxon>Chelicerata</taxon>
        <taxon>Arachnida</taxon>
        <taxon>Araneae</taxon>
        <taxon>Araneomorphae</taxon>
        <taxon>Entelegynae</taxon>
        <taxon>Araneoidea</taxon>
        <taxon>Araneidae</taxon>
        <taxon>Araneus</taxon>
    </lineage>
</organism>
<name>A0A4Y2HTT2_ARAVE</name>
<dbReference type="OrthoDB" id="6471071at2759"/>
<comment type="caution">
    <text evidence="3">The sequence shown here is derived from an EMBL/GenBank/DDBJ whole genome shotgun (WGS) entry which is preliminary data.</text>
</comment>
<dbReference type="Gene3D" id="3.30.420.10">
    <property type="entry name" value="Ribonuclease H-like superfamily/Ribonuclease H"/>
    <property type="match status" value="1"/>
</dbReference>
<dbReference type="PANTHER" id="PTHR47326:SF1">
    <property type="entry name" value="HTH PSQ-TYPE DOMAIN-CONTAINING PROTEIN"/>
    <property type="match status" value="1"/>
</dbReference>
<dbReference type="EMBL" id="BGPR01104149">
    <property type="protein sequence ID" value="GBM68690.1"/>
    <property type="molecule type" value="Genomic_DNA"/>
</dbReference>
<evidence type="ECO:0000313" key="2">
    <source>
        <dbReference type="EMBL" id="GBM68654.1"/>
    </source>
</evidence>
<dbReference type="Proteomes" id="UP000499080">
    <property type="component" value="Unassembled WGS sequence"/>
</dbReference>
<dbReference type="GO" id="GO:0003676">
    <property type="term" value="F:nucleic acid binding"/>
    <property type="evidence" value="ECO:0007669"/>
    <property type="project" value="InterPro"/>
</dbReference>
<accession>A0A4Y2HTT2</accession>
<evidence type="ECO:0000313" key="3">
    <source>
        <dbReference type="EMBL" id="GBM68662.1"/>
    </source>
</evidence>
<evidence type="ECO:0000313" key="5">
    <source>
        <dbReference type="Proteomes" id="UP000499080"/>
    </source>
</evidence>
<dbReference type="EMBL" id="BGPR01104142">
    <property type="protein sequence ID" value="GBM68662.1"/>
    <property type="molecule type" value="Genomic_DNA"/>
</dbReference>
<reference evidence="3 5" key="1">
    <citation type="journal article" date="2019" name="Sci. Rep.">
        <title>Orb-weaving spider Araneus ventricosus genome elucidates the spidroin gene catalogue.</title>
        <authorList>
            <person name="Kono N."/>
            <person name="Nakamura H."/>
            <person name="Ohtoshi R."/>
            <person name="Moran D.A.P."/>
            <person name="Shinohara A."/>
            <person name="Yoshida Y."/>
            <person name="Fujiwara M."/>
            <person name="Mori M."/>
            <person name="Tomita M."/>
            <person name="Arakawa K."/>
        </authorList>
    </citation>
    <scope>NUCLEOTIDE SEQUENCE [LARGE SCALE GENOMIC DNA]</scope>
</reference>
<keyword evidence="5" id="KW-1185">Reference proteome</keyword>
<proteinExistence type="predicted"/>
<evidence type="ECO:0000313" key="4">
    <source>
        <dbReference type="EMBL" id="GBM68690.1"/>
    </source>
</evidence>
<dbReference type="PANTHER" id="PTHR47326">
    <property type="entry name" value="TRANSPOSABLE ELEMENT TC3 TRANSPOSASE-LIKE PROTEIN"/>
    <property type="match status" value="1"/>
</dbReference>
<evidence type="ECO:0000313" key="1">
    <source>
        <dbReference type="EMBL" id="GBM68629.1"/>
    </source>
</evidence>
<dbReference type="EMBL" id="BGPR01104140">
    <property type="protein sequence ID" value="GBM68654.1"/>
    <property type="molecule type" value="Genomic_DNA"/>
</dbReference>